<gene>
    <name evidence="6" type="ORF">PHJA_000295600</name>
</gene>
<evidence type="ECO:0000313" key="6">
    <source>
        <dbReference type="EMBL" id="GFP81523.1"/>
    </source>
</evidence>
<comment type="similarity">
    <text evidence="1">Belongs to the carotenoid oxygenase family.</text>
</comment>
<feature type="binding site" evidence="5">
    <location>
        <position position="498"/>
    </location>
    <ligand>
        <name>Fe cation</name>
        <dbReference type="ChEBI" id="CHEBI:24875"/>
        <note>catalytic</note>
    </ligand>
</feature>
<dbReference type="Proteomes" id="UP000653305">
    <property type="component" value="Unassembled WGS sequence"/>
</dbReference>
<keyword evidence="3 6" id="KW-0223">Dioxygenase</keyword>
<evidence type="ECO:0000256" key="2">
    <source>
        <dbReference type="ARBA" id="ARBA00022723"/>
    </source>
</evidence>
<feature type="non-terminal residue" evidence="6">
    <location>
        <position position="1"/>
    </location>
</feature>
<dbReference type="GO" id="GO:0010436">
    <property type="term" value="F:carotenoid dioxygenase activity"/>
    <property type="evidence" value="ECO:0007669"/>
    <property type="project" value="TreeGrafter"/>
</dbReference>
<keyword evidence="3 6" id="KW-0560">Oxidoreductase</keyword>
<organism evidence="6 7">
    <name type="scientific">Phtheirospermum japonicum</name>
    <dbReference type="NCBI Taxonomy" id="374723"/>
    <lineage>
        <taxon>Eukaryota</taxon>
        <taxon>Viridiplantae</taxon>
        <taxon>Streptophyta</taxon>
        <taxon>Embryophyta</taxon>
        <taxon>Tracheophyta</taxon>
        <taxon>Spermatophyta</taxon>
        <taxon>Magnoliopsida</taxon>
        <taxon>eudicotyledons</taxon>
        <taxon>Gunneridae</taxon>
        <taxon>Pentapetalae</taxon>
        <taxon>asterids</taxon>
        <taxon>lamiids</taxon>
        <taxon>Lamiales</taxon>
        <taxon>Orobanchaceae</taxon>
        <taxon>Orobanchaceae incertae sedis</taxon>
        <taxon>Phtheirospermum</taxon>
    </lineage>
</organism>
<accession>A0A830BAW6</accession>
<reference evidence="6" key="1">
    <citation type="submission" date="2020-07" db="EMBL/GenBank/DDBJ databases">
        <title>Ethylene signaling mediates host invasion by parasitic plants.</title>
        <authorList>
            <person name="Yoshida S."/>
        </authorList>
    </citation>
    <scope>NUCLEOTIDE SEQUENCE</scope>
    <source>
        <strain evidence="6">Okayama</strain>
    </source>
</reference>
<feature type="binding site" evidence="5">
    <location>
        <position position="246"/>
    </location>
    <ligand>
        <name>Fe cation</name>
        <dbReference type="ChEBI" id="CHEBI:24875"/>
        <note>catalytic</note>
    </ligand>
</feature>
<evidence type="ECO:0000256" key="3">
    <source>
        <dbReference type="ARBA" id="ARBA00022964"/>
    </source>
</evidence>
<evidence type="ECO:0000256" key="1">
    <source>
        <dbReference type="ARBA" id="ARBA00006787"/>
    </source>
</evidence>
<dbReference type="GO" id="GO:0009570">
    <property type="term" value="C:chloroplast stroma"/>
    <property type="evidence" value="ECO:0007669"/>
    <property type="project" value="TreeGrafter"/>
</dbReference>
<comment type="cofactor">
    <cofactor evidence="5">
        <name>Fe(2+)</name>
        <dbReference type="ChEBI" id="CHEBI:29033"/>
    </cofactor>
    <text evidence="5">Binds 1 Fe(2+) ion per subunit.</text>
</comment>
<protein>
    <submittedName>
        <fullName evidence="6">Probable carotenoid cleavage dioxygenase 4 chloroplastic</fullName>
    </submittedName>
</protein>
<dbReference type="PANTHER" id="PTHR10543">
    <property type="entry name" value="BETA-CAROTENE DIOXYGENASE"/>
    <property type="match status" value="1"/>
</dbReference>
<name>A0A830BAW6_9LAMI</name>
<evidence type="ECO:0000256" key="4">
    <source>
        <dbReference type="ARBA" id="ARBA00023004"/>
    </source>
</evidence>
<sequence length="510" mass="56373">EFISTILDPPIGPGLDPEQVLAGNFAPVNELPPTACHVASGALPACLDGAYIRNGPNPQFGPRGSYHLFDGDGMLHAIKISKGEATFCSRYVKTYKYVTEHNIGYPIFPSIFSSFNGFKASVASSALFFARLLSGQINPKTHGFGLANTSVAHLCGQLYALGESDLPYAIRLTPDGDIITLGRRSFESEPFRSMTAHPKTDPDTGELFAFRYFGTHPYLTFFRIDPDGTKQRDVPIFSMEAASMVHDFAVTKGFVVFPDTQIMCNLWHVIRGKSIIGFNPDKVPRLGVIPRYAEDESDMYWIDVPGLNMVHVVNAWDEDDGETIVIMAANALSFEHILEQMHLVHISLERVEIDTKAKKVVMRRQVSARSLEFGVINPQYTAKKNRYIYAAEMESMPKIAGVVKVDLSLFSDDGGGDCVEDGIVASRIYGPGCYGGEPFFVPREPDNPDADEDDGYLVTYVHNENTEKSNFIVMDAKSPNLDIVADVMLPARVPYGFHGMFVKENDLNVL</sequence>
<evidence type="ECO:0000256" key="5">
    <source>
        <dbReference type="PIRSR" id="PIRSR604294-1"/>
    </source>
</evidence>
<keyword evidence="2 5" id="KW-0479">Metal-binding</keyword>
<feature type="binding site" evidence="5">
    <location>
        <position position="197"/>
    </location>
    <ligand>
        <name>Fe cation</name>
        <dbReference type="ChEBI" id="CHEBI:24875"/>
        <note>catalytic</note>
    </ligand>
</feature>
<comment type="caution">
    <text evidence="6">The sequence shown here is derived from an EMBL/GenBank/DDBJ whole genome shotgun (WGS) entry which is preliminary data.</text>
</comment>
<dbReference type="InterPro" id="IPR004294">
    <property type="entry name" value="Carotenoid_Oase"/>
</dbReference>
<dbReference type="GO" id="GO:0016121">
    <property type="term" value="P:carotene catabolic process"/>
    <property type="evidence" value="ECO:0007669"/>
    <property type="project" value="TreeGrafter"/>
</dbReference>
<dbReference type="AlphaFoldDB" id="A0A830BAW6"/>
<proteinExistence type="inferred from homology"/>
<evidence type="ECO:0000313" key="7">
    <source>
        <dbReference type="Proteomes" id="UP000653305"/>
    </source>
</evidence>
<keyword evidence="4 5" id="KW-0408">Iron</keyword>
<dbReference type="EMBL" id="BMAC01000031">
    <property type="protein sequence ID" value="GFP81523.1"/>
    <property type="molecule type" value="Genomic_DNA"/>
</dbReference>
<dbReference type="PANTHER" id="PTHR10543:SF46">
    <property type="entry name" value="CAROTENOID CLEAVAGE DIOXYGENASE 4, CHLOROPLASTIC-RELATED"/>
    <property type="match status" value="1"/>
</dbReference>
<dbReference type="Pfam" id="PF03055">
    <property type="entry name" value="RPE65"/>
    <property type="match status" value="1"/>
</dbReference>
<dbReference type="GO" id="GO:0046872">
    <property type="term" value="F:metal ion binding"/>
    <property type="evidence" value="ECO:0007669"/>
    <property type="project" value="UniProtKB-KW"/>
</dbReference>
<keyword evidence="7" id="KW-1185">Reference proteome</keyword>
<dbReference type="OrthoDB" id="1069523at2759"/>
<feature type="binding site" evidence="5">
    <location>
        <position position="311"/>
    </location>
    <ligand>
        <name>Fe cation</name>
        <dbReference type="ChEBI" id="CHEBI:24875"/>
        <note>catalytic</note>
    </ligand>
</feature>